<protein>
    <submittedName>
        <fullName evidence="6">TetR family transcriptional regulator</fullName>
    </submittedName>
</protein>
<feature type="DNA-binding region" description="H-T-H motif" evidence="4">
    <location>
        <begin position="36"/>
        <end position="55"/>
    </location>
</feature>
<accession>A0ABQ4BQV5</accession>
<evidence type="ECO:0000256" key="1">
    <source>
        <dbReference type="ARBA" id="ARBA00023015"/>
    </source>
</evidence>
<name>A0ABQ4BQV5_9ACTN</name>
<evidence type="ECO:0000313" key="7">
    <source>
        <dbReference type="Proteomes" id="UP000624709"/>
    </source>
</evidence>
<dbReference type="PRINTS" id="PR00455">
    <property type="entry name" value="HTHTETR"/>
</dbReference>
<gene>
    <name evidence="6" type="ORF">Apa02nite_091480</name>
</gene>
<sequence length="216" mass="23572">MGRELGLRGRKKAQTRERIADEAAALFAERDYEAVSILDVARAANVSDQTVYNYFPAKQDLVLDRVDEFLELYRHAVLERAEGVSPADALRPLVEADIDRYRHADPRLARGEFPAQCVESAVLRRFALEFRERQVDAVAESITSTCPALEPIVARAHAAALISVVQTITDRIGASLLDSGPSAALAADMTRAAAVAFDDLDRTFRSVTTISPGATS</sequence>
<dbReference type="PANTHER" id="PTHR30055">
    <property type="entry name" value="HTH-TYPE TRANSCRIPTIONAL REGULATOR RUTR"/>
    <property type="match status" value="1"/>
</dbReference>
<dbReference type="InterPro" id="IPR050109">
    <property type="entry name" value="HTH-type_TetR-like_transc_reg"/>
</dbReference>
<dbReference type="EMBL" id="BOMS01000163">
    <property type="protein sequence ID" value="GIE73040.1"/>
    <property type="molecule type" value="Genomic_DNA"/>
</dbReference>
<feature type="domain" description="HTH tetR-type" evidence="5">
    <location>
        <begin position="13"/>
        <end position="73"/>
    </location>
</feature>
<dbReference type="InterPro" id="IPR009057">
    <property type="entry name" value="Homeodomain-like_sf"/>
</dbReference>
<reference evidence="6 7" key="1">
    <citation type="submission" date="2021-01" db="EMBL/GenBank/DDBJ databases">
        <title>Whole genome shotgun sequence of Actinoplanes palleronii NBRC 14916.</title>
        <authorList>
            <person name="Komaki H."/>
            <person name="Tamura T."/>
        </authorList>
    </citation>
    <scope>NUCLEOTIDE SEQUENCE [LARGE SCALE GENOMIC DNA]</scope>
    <source>
        <strain evidence="6 7">NBRC 14916</strain>
    </source>
</reference>
<comment type="caution">
    <text evidence="6">The sequence shown here is derived from an EMBL/GenBank/DDBJ whole genome shotgun (WGS) entry which is preliminary data.</text>
</comment>
<dbReference type="PROSITE" id="PS50977">
    <property type="entry name" value="HTH_TETR_2"/>
    <property type="match status" value="1"/>
</dbReference>
<dbReference type="Proteomes" id="UP000624709">
    <property type="component" value="Unassembled WGS sequence"/>
</dbReference>
<dbReference type="Gene3D" id="1.10.357.10">
    <property type="entry name" value="Tetracycline Repressor, domain 2"/>
    <property type="match status" value="1"/>
</dbReference>
<keyword evidence="1" id="KW-0805">Transcription regulation</keyword>
<keyword evidence="2 4" id="KW-0238">DNA-binding</keyword>
<keyword evidence="3" id="KW-0804">Transcription</keyword>
<dbReference type="InterPro" id="IPR001647">
    <property type="entry name" value="HTH_TetR"/>
</dbReference>
<dbReference type="Pfam" id="PF00440">
    <property type="entry name" value="TetR_N"/>
    <property type="match status" value="1"/>
</dbReference>
<organism evidence="6 7">
    <name type="scientific">Actinoplanes palleronii</name>
    <dbReference type="NCBI Taxonomy" id="113570"/>
    <lineage>
        <taxon>Bacteria</taxon>
        <taxon>Bacillati</taxon>
        <taxon>Actinomycetota</taxon>
        <taxon>Actinomycetes</taxon>
        <taxon>Micromonosporales</taxon>
        <taxon>Micromonosporaceae</taxon>
        <taxon>Actinoplanes</taxon>
    </lineage>
</organism>
<evidence type="ECO:0000313" key="6">
    <source>
        <dbReference type="EMBL" id="GIE73040.1"/>
    </source>
</evidence>
<evidence type="ECO:0000259" key="5">
    <source>
        <dbReference type="PROSITE" id="PS50977"/>
    </source>
</evidence>
<dbReference type="PANTHER" id="PTHR30055:SF234">
    <property type="entry name" value="HTH-TYPE TRANSCRIPTIONAL REGULATOR BETI"/>
    <property type="match status" value="1"/>
</dbReference>
<keyword evidence="7" id="KW-1185">Reference proteome</keyword>
<evidence type="ECO:0000256" key="2">
    <source>
        <dbReference type="ARBA" id="ARBA00023125"/>
    </source>
</evidence>
<dbReference type="RefSeq" id="WP_203830694.1">
    <property type="nucleotide sequence ID" value="NZ_BAAATY010000057.1"/>
</dbReference>
<evidence type="ECO:0000256" key="3">
    <source>
        <dbReference type="ARBA" id="ARBA00023163"/>
    </source>
</evidence>
<dbReference type="SUPFAM" id="SSF46689">
    <property type="entry name" value="Homeodomain-like"/>
    <property type="match status" value="1"/>
</dbReference>
<proteinExistence type="predicted"/>
<evidence type="ECO:0000256" key="4">
    <source>
        <dbReference type="PROSITE-ProRule" id="PRU00335"/>
    </source>
</evidence>